<evidence type="ECO:0000256" key="10">
    <source>
        <dbReference type="RuleBase" id="RU003355"/>
    </source>
</evidence>
<dbReference type="InterPro" id="IPR034176">
    <property type="entry name" value="Peptidases_S8_13"/>
</dbReference>
<dbReference type="CDD" id="cd07496">
    <property type="entry name" value="Peptidases_S8_13"/>
    <property type="match status" value="1"/>
</dbReference>
<feature type="active site" description="Charge relay system" evidence="9">
    <location>
        <position position="233"/>
    </location>
</feature>
<evidence type="ECO:0000256" key="9">
    <source>
        <dbReference type="PROSITE-ProRule" id="PRU01240"/>
    </source>
</evidence>
<keyword evidence="15" id="KW-1185">Reference proteome</keyword>
<feature type="compositionally biased region" description="Low complexity" evidence="11">
    <location>
        <begin position="489"/>
        <end position="498"/>
    </location>
</feature>
<organism evidence="14 15">
    <name type="scientific">Dermatophilus congolensis</name>
    <dbReference type="NCBI Taxonomy" id="1863"/>
    <lineage>
        <taxon>Bacteria</taxon>
        <taxon>Bacillati</taxon>
        <taxon>Actinomycetota</taxon>
        <taxon>Actinomycetes</taxon>
        <taxon>Micrococcales</taxon>
        <taxon>Dermatophilaceae</taxon>
        <taxon>Dermatophilus</taxon>
    </lineage>
</organism>
<feature type="domain" description="Peptidase S8/S53" evidence="13">
    <location>
        <begin position="164"/>
        <end position="446"/>
    </location>
</feature>
<feature type="signal peptide" evidence="12">
    <location>
        <begin position="1"/>
        <end position="26"/>
    </location>
</feature>
<dbReference type="InterPro" id="IPR015500">
    <property type="entry name" value="Peptidase_S8_subtilisin-rel"/>
</dbReference>
<keyword evidence="5 12" id="KW-0732">Signal</keyword>
<evidence type="ECO:0000313" key="14">
    <source>
        <dbReference type="EMBL" id="SNV17697.1"/>
    </source>
</evidence>
<keyword evidence="3" id="KW-0964">Secreted</keyword>
<feature type="active site" description="Charge relay system" evidence="9">
    <location>
        <position position="413"/>
    </location>
</feature>
<dbReference type="InterPro" id="IPR036852">
    <property type="entry name" value="Peptidase_S8/S53_dom_sf"/>
</dbReference>
<dbReference type="GO" id="GO:0005576">
    <property type="term" value="C:extracellular region"/>
    <property type="evidence" value="ECO:0007669"/>
    <property type="project" value="UniProtKB-SubCell"/>
</dbReference>
<reference evidence="14 15" key="1">
    <citation type="submission" date="2017-06" db="EMBL/GenBank/DDBJ databases">
        <authorList>
            <consortium name="Pathogen Informatics"/>
        </authorList>
    </citation>
    <scope>NUCLEOTIDE SEQUENCE [LARGE SCALE GENOMIC DNA]</scope>
    <source>
        <strain evidence="14 15">NCTC13039</strain>
    </source>
</reference>
<evidence type="ECO:0000256" key="4">
    <source>
        <dbReference type="ARBA" id="ARBA00022670"/>
    </source>
</evidence>
<evidence type="ECO:0000313" key="15">
    <source>
        <dbReference type="Proteomes" id="UP000242637"/>
    </source>
</evidence>
<dbReference type="Gene3D" id="3.40.50.200">
    <property type="entry name" value="Peptidase S8/S53 domain"/>
    <property type="match status" value="1"/>
</dbReference>
<evidence type="ECO:0000256" key="11">
    <source>
        <dbReference type="SAM" id="MobiDB-lite"/>
    </source>
</evidence>
<dbReference type="RefSeq" id="WP_051277565.1">
    <property type="nucleotide sequence ID" value="NZ_LT906453.1"/>
</dbReference>
<name>A0A239V674_9MICO</name>
<protein>
    <submittedName>
        <fullName evidence="14">Extracellular basic protease</fullName>
        <ecNumber evidence="14">3.4.21.-</ecNumber>
    </submittedName>
</protein>
<keyword evidence="8" id="KW-0865">Zymogen</keyword>
<feature type="compositionally biased region" description="Low complexity" evidence="11">
    <location>
        <begin position="37"/>
        <end position="47"/>
    </location>
</feature>
<feature type="region of interest" description="Disordered" evidence="11">
    <location>
        <begin position="472"/>
        <end position="498"/>
    </location>
</feature>
<dbReference type="EC" id="3.4.21.-" evidence="14"/>
<gene>
    <name evidence="14" type="primary">bprV</name>
    <name evidence="14" type="ORF">SAMEA4475696_00270</name>
</gene>
<dbReference type="PROSITE" id="PS00138">
    <property type="entry name" value="SUBTILASE_SER"/>
    <property type="match status" value="1"/>
</dbReference>
<dbReference type="KEGG" id="dco:SAMEA4475696_0270"/>
<dbReference type="GeneID" id="63458570"/>
<evidence type="ECO:0000256" key="12">
    <source>
        <dbReference type="SAM" id="SignalP"/>
    </source>
</evidence>
<dbReference type="PANTHER" id="PTHR43806:SF11">
    <property type="entry name" value="CEREVISIN-RELATED"/>
    <property type="match status" value="1"/>
</dbReference>
<keyword evidence="6 9" id="KW-0378">Hydrolase</keyword>
<dbReference type="Pfam" id="PF17963">
    <property type="entry name" value="Big_9"/>
    <property type="match status" value="1"/>
</dbReference>
<dbReference type="InterPro" id="IPR023827">
    <property type="entry name" value="Peptidase_S8_Asp-AS"/>
</dbReference>
<dbReference type="PANTHER" id="PTHR43806">
    <property type="entry name" value="PEPTIDASE S8"/>
    <property type="match status" value="1"/>
</dbReference>
<dbReference type="PROSITE" id="PS00137">
    <property type="entry name" value="SUBTILASE_HIS"/>
    <property type="match status" value="1"/>
</dbReference>
<dbReference type="PRINTS" id="PR00723">
    <property type="entry name" value="SUBTILISIN"/>
</dbReference>
<keyword evidence="7 9" id="KW-0720">Serine protease</keyword>
<dbReference type="AlphaFoldDB" id="A0A239V674"/>
<comment type="similarity">
    <text evidence="2 9 10">Belongs to the peptidase S8 family.</text>
</comment>
<dbReference type="InterPro" id="IPR000209">
    <property type="entry name" value="Peptidase_S8/S53_dom"/>
</dbReference>
<evidence type="ECO:0000256" key="5">
    <source>
        <dbReference type="ARBA" id="ARBA00022729"/>
    </source>
</evidence>
<dbReference type="GO" id="GO:0006508">
    <property type="term" value="P:proteolysis"/>
    <property type="evidence" value="ECO:0007669"/>
    <property type="project" value="UniProtKB-KW"/>
</dbReference>
<dbReference type="InterPro" id="IPR023828">
    <property type="entry name" value="Peptidase_S8_Ser-AS"/>
</dbReference>
<dbReference type="InterPro" id="IPR022398">
    <property type="entry name" value="Peptidase_S8_His-AS"/>
</dbReference>
<evidence type="ECO:0000256" key="3">
    <source>
        <dbReference type="ARBA" id="ARBA00022525"/>
    </source>
</evidence>
<dbReference type="InterPro" id="IPR050131">
    <property type="entry name" value="Peptidase_S8_subtilisin-like"/>
</dbReference>
<evidence type="ECO:0000256" key="8">
    <source>
        <dbReference type="ARBA" id="ARBA00023145"/>
    </source>
</evidence>
<dbReference type="Pfam" id="PF00082">
    <property type="entry name" value="Peptidase_S8"/>
    <property type="match status" value="1"/>
</dbReference>
<dbReference type="Proteomes" id="UP000242637">
    <property type="component" value="Chromosome 1"/>
</dbReference>
<evidence type="ECO:0000256" key="2">
    <source>
        <dbReference type="ARBA" id="ARBA00011073"/>
    </source>
</evidence>
<comment type="subcellular location">
    <subcellularLocation>
        <location evidence="1">Secreted</location>
    </subcellularLocation>
</comment>
<dbReference type="FunFam" id="3.40.50.200:FF:000022">
    <property type="entry name" value="Extracellular protease"/>
    <property type="match status" value="1"/>
</dbReference>
<evidence type="ECO:0000256" key="6">
    <source>
        <dbReference type="ARBA" id="ARBA00022801"/>
    </source>
</evidence>
<dbReference type="PROSITE" id="PS51892">
    <property type="entry name" value="SUBTILASE"/>
    <property type="match status" value="1"/>
</dbReference>
<feature type="active site" description="Charge relay system" evidence="9">
    <location>
        <position position="173"/>
    </location>
</feature>
<evidence type="ECO:0000259" key="13">
    <source>
        <dbReference type="Pfam" id="PF00082"/>
    </source>
</evidence>
<dbReference type="GO" id="GO:0004252">
    <property type="term" value="F:serine-type endopeptidase activity"/>
    <property type="evidence" value="ECO:0007669"/>
    <property type="project" value="UniProtKB-UniRule"/>
</dbReference>
<dbReference type="PROSITE" id="PS00136">
    <property type="entry name" value="SUBTILASE_ASP"/>
    <property type="match status" value="1"/>
</dbReference>
<dbReference type="EMBL" id="LT906453">
    <property type="protein sequence ID" value="SNV17697.1"/>
    <property type="molecule type" value="Genomic_DNA"/>
</dbReference>
<evidence type="ECO:0000256" key="7">
    <source>
        <dbReference type="ARBA" id="ARBA00022825"/>
    </source>
</evidence>
<dbReference type="OrthoDB" id="9790784at2"/>
<dbReference type="SUPFAM" id="SSF52743">
    <property type="entry name" value="Subtilisin-like"/>
    <property type="match status" value="1"/>
</dbReference>
<feature type="region of interest" description="Disordered" evidence="11">
    <location>
        <begin position="25"/>
        <end position="47"/>
    </location>
</feature>
<dbReference type="STRING" id="1121387.GCA_000429885_01444"/>
<sequence>MRRRHSALGIASTLAIALAPLATASAAPRTPAPAPTPTTSITYPQTTPATTTYTGDIVVTFKNGSPTEKAKALARVNKKHSASLAVKRTMASRNRAVITGTSTTRAAHLAQALKADPNIATAEPDIRVHASDIPNDPLYSSSQWDLKNSPAGINAPVAWNTTTGRGVTVAVIDSGITRHPDLDAQLVSGYDFISSADTARDRNGRDSDPSDMGDWTTYSQCFRGSEPRNSSWHGTHVAGTVAAIANNSTGVAGVAYNSRIQPIRALGACGGSLSDIADAVTWASGGTVEGVPTNPTPSKVLNLSLGGPGACYSFMQNAIDGAVSRGSTVVVAAGNKNTDASTFSPANCRNVITVGATGGSAAKSSFSNYGTTVALSAPGGEATREPNNQIISTVNSGTTTPAQATYGPMVGTSQATPHVAAVAALMYSLAPSMTPEQIKTTLVNTTHPFGTRPNVPMGSGILDAAKAIAAVTGDNSSSTPTAPEPSNPTTPATRPAATNDTVVVHHYTRRARVNVLQNDVTTAQVTKVELLNAPCSRKLCVTVNPDKTISIRASLFWHGTTAVQYTFTQEDGQTGTATLTVKA</sequence>
<proteinExistence type="inferred from homology"/>
<keyword evidence="4 9" id="KW-0645">Protease</keyword>
<accession>A0A239V674</accession>
<feature type="chain" id="PRO_5011218894" evidence="12">
    <location>
        <begin position="27"/>
        <end position="583"/>
    </location>
</feature>
<evidence type="ECO:0000256" key="1">
    <source>
        <dbReference type="ARBA" id="ARBA00004613"/>
    </source>
</evidence>